<name>A0A2A5CCJ3_9GAMM</name>
<dbReference type="PANTHER" id="PTHR33204:SF39">
    <property type="entry name" value="TRANSCRIPTIONAL REGULATORY PROTEIN"/>
    <property type="match status" value="1"/>
</dbReference>
<evidence type="ECO:0000256" key="1">
    <source>
        <dbReference type="ARBA" id="ARBA00023015"/>
    </source>
</evidence>
<gene>
    <name evidence="5" type="ORF">COA71_09345</name>
</gene>
<sequence>MNQIGQLTELYGNIAACPIRNVLDRLGDKWTILVVLILHDVGKIRFNKLHNIMGDISQKMLTVTLRKLEADGLVAREVFMEIPPKVEYQLTPIGESLVPHISSLSHWALENMTSILDAREKYST</sequence>
<dbReference type="Pfam" id="PF01638">
    <property type="entry name" value="HxlR"/>
    <property type="match status" value="1"/>
</dbReference>
<accession>A0A2A5CCJ3</accession>
<dbReference type="Gene3D" id="1.10.10.10">
    <property type="entry name" value="Winged helix-like DNA-binding domain superfamily/Winged helix DNA-binding domain"/>
    <property type="match status" value="1"/>
</dbReference>
<dbReference type="EMBL" id="NVWI01000006">
    <property type="protein sequence ID" value="PCJ41231.1"/>
    <property type="molecule type" value="Genomic_DNA"/>
</dbReference>
<dbReference type="Proteomes" id="UP000228987">
    <property type="component" value="Unassembled WGS sequence"/>
</dbReference>
<dbReference type="InterPro" id="IPR036388">
    <property type="entry name" value="WH-like_DNA-bd_sf"/>
</dbReference>
<dbReference type="InterPro" id="IPR036390">
    <property type="entry name" value="WH_DNA-bd_sf"/>
</dbReference>
<reference evidence="6" key="1">
    <citation type="submission" date="2017-08" db="EMBL/GenBank/DDBJ databases">
        <title>A dynamic microbial community with high functional redundancy inhabits the cold, oxic subseafloor aquifer.</title>
        <authorList>
            <person name="Tully B.J."/>
            <person name="Wheat C.G."/>
            <person name="Glazer B.T."/>
            <person name="Huber J.A."/>
        </authorList>
    </citation>
    <scope>NUCLEOTIDE SEQUENCE [LARGE SCALE GENOMIC DNA]</scope>
</reference>
<evidence type="ECO:0000259" key="4">
    <source>
        <dbReference type="PROSITE" id="PS51118"/>
    </source>
</evidence>
<dbReference type="SUPFAM" id="SSF46785">
    <property type="entry name" value="Winged helix' DNA-binding domain"/>
    <property type="match status" value="1"/>
</dbReference>
<dbReference type="PROSITE" id="PS51118">
    <property type="entry name" value="HTH_HXLR"/>
    <property type="match status" value="1"/>
</dbReference>
<dbReference type="AlphaFoldDB" id="A0A2A5CCJ3"/>
<evidence type="ECO:0000256" key="3">
    <source>
        <dbReference type="ARBA" id="ARBA00023163"/>
    </source>
</evidence>
<evidence type="ECO:0000313" key="5">
    <source>
        <dbReference type="EMBL" id="PCJ41231.1"/>
    </source>
</evidence>
<protein>
    <submittedName>
        <fullName evidence="5">Transcriptional regulator</fullName>
    </submittedName>
</protein>
<dbReference type="InterPro" id="IPR002577">
    <property type="entry name" value="HTH_HxlR"/>
</dbReference>
<organism evidence="5 6">
    <name type="scientific">SAR86 cluster bacterium</name>
    <dbReference type="NCBI Taxonomy" id="2030880"/>
    <lineage>
        <taxon>Bacteria</taxon>
        <taxon>Pseudomonadati</taxon>
        <taxon>Pseudomonadota</taxon>
        <taxon>Gammaproteobacteria</taxon>
        <taxon>SAR86 cluster</taxon>
    </lineage>
</organism>
<comment type="caution">
    <text evidence="5">The sequence shown here is derived from an EMBL/GenBank/DDBJ whole genome shotgun (WGS) entry which is preliminary data.</text>
</comment>
<evidence type="ECO:0000313" key="6">
    <source>
        <dbReference type="Proteomes" id="UP000228987"/>
    </source>
</evidence>
<evidence type="ECO:0000256" key="2">
    <source>
        <dbReference type="ARBA" id="ARBA00023125"/>
    </source>
</evidence>
<keyword evidence="2" id="KW-0238">DNA-binding</keyword>
<proteinExistence type="predicted"/>
<dbReference type="GO" id="GO:0003677">
    <property type="term" value="F:DNA binding"/>
    <property type="evidence" value="ECO:0007669"/>
    <property type="project" value="UniProtKB-KW"/>
</dbReference>
<keyword evidence="1" id="KW-0805">Transcription regulation</keyword>
<keyword evidence="3" id="KW-0804">Transcription</keyword>
<feature type="domain" description="HTH hxlR-type" evidence="4">
    <location>
        <begin position="17"/>
        <end position="116"/>
    </location>
</feature>
<dbReference type="PANTHER" id="PTHR33204">
    <property type="entry name" value="TRANSCRIPTIONAL REGULATOR, MARR FAMILY"/>
    <property type="match status" value="1"/>
</dbReference>